<dbReference type="EMBL" id="NBSK02000009">
    <property type="protein sequence ID" value="KAJ0187188.1"/>
    <property type="molecule type" value="Genomic_DNA"/>
</dbReference>
<sequence length="537" mass="63217">MIKDNADNIEVTEEFNEMNKFIEINEINEENVDDYVHEGEDNVEMRCYTIDDGIEDEDKTETDKENDERSDESEDSELWVDEDNIIPDVELDIKDFYMNIDLEAEFLEKRVTKHSDNESEDDPEELDVIDNEQWDSLDEGSDIERKMRVVLKELGKETRCSQGEIHKVTFRIRQKYKSKELKEKIQLHALEMRSNIFFKKNNKMRLRDLCKGTIAFTDGEVGERTPCPWVIHGSRSIVDSTWFIKTYNQENRCLQKRKIESNPTIPVKLFKNNCKRSTKLDSLFTRDSRPNLLQINMCKGITKSSMLFLSTNPDTTIKLQFDYEPKPSATSRRFKRVREFILSHLYDNIVVFSSRAISYMLLNNFCEVFNSKLIEGRDKPLISYLEYIREYMMKIICNVIKVQNNTQLGEMGQTITKCKGHSRINMLLTWLKEYEVRVTGLPCKHVIVVQNDKADNGEKVRKLHTYAHRVYWLETWKGTYVYKVELIKGRAIKCPNKITPPLHHNQLGRPKKKGSNMLRRKDRRKETMVLVGVESLQ</sequence>
<dbReference type="PANTHER" id="PTHR31973:SF190">
    <property type="entry name" value="MULE TRANSPOSASE DOMAIN-CONTAINING PROTEIN"/>
    <property type="match status" value="1"/>
</dbReference>
<comment type="caution">
    <text evidence="2">The sequence shown here is derived from an EMBL/GenBank/DDBJ whole genome shotgun (WGS) entry which is preliminary data.</text>
</comment>
<evidence type="ECO:0000313" key="2">
    <source>
        <dbReference type="EMBL" id="KAJ0187188.1"/>
    </source>
</evidence>
<feature type="region of interest" description="Disordered" evidence="1">
    <location>
        <begin position="50"/>
        <end position="78"/>
    </location>
</feature>
<dbReference type="Proteomes" id="UP000235145">
    <property type="component" value="Unassembled WGS sequence"/>
</dbReference>
<gene>
    <name evidence="2" type="ORF">LSAT_V11C900484710</name>
</gene>
<evidence type="ECO:0000256" key="1">
    <source>
        <dbReference type="SAM" id="MobiDB-lite"/>
    </source>
</evidence>
<reference evidence="2 3" key="1">
    <citation type="journal article" date="2017" name="Nat. Commun.">
        <title>Genome assembly with in vitro proximity ligation data and whole-genome triplication in lettuce.</title>
        <authorList>
            <person name="Reyes-Chin-Wo S."/>
            <person name="Wang Z."/>
            <person name="Yang X."/>
            <person name="Kozik A."/>
            <person name="Arikit S."/>
            <person name="Song C."/>
            <person name="Xia L."/>
            <person name="Froenicke L."/>
            <person name="Lavelle D.O."/>
            <person name="Truco M.J."/>
            <person name="Xia R."/>
            <person name="Zhu S."/>
            <person name="Xu C."/>
            <person name="Xu H."/>
            <person name="Xu X."/>
            <person name="Cox K."/>
            <person name="Korf I."/>
            <person name="Meyers B.C."/>
            <person name="Michelmore R.W."/>
        </authorList>
    </citation>
    <scope>NUCLEOTIDE SEQUENCE [LARGE SCALE GENOMIC DNA]</scope>
    <source>
        <strain evidence="3">cv. Salinas</strain>
        <tissue evidence="2">Seedlings</tissue>
    </source>
</reference>
<keyword evidence="3" id="KW-1185">Reference proteome</keyword>
<feature type="region of interest" description="Disordered" evidence="1">
    <location>
        <begin position="498"/>
        <end position="521"/>
    </location>
</feature>
<protein>
    <recommendedName>
        <fullName evidence="4">Transposase MuDR plant domain-containing protein</fullName>
    </recommendedName>
</protein>
<accession>A0A9R1UHM4</accession>
<evidence type="ECO:0008006" key="4">
    <source>
        <dbReference type="Google" id="ProtNLM"/>
    </source>
</evidence>
<organism evidence="2 3">
    <name type="scientific">Lactuca sativa</name>
    <name type="common">Garden lettuce</name>
    <dbReference type="NCBI Taxonomy" id="4236"/>
    <lineage>
        <taxon>Eukaryota</taxon>
        <taxon>Viridiplantae</taxon>
        <taxon>Streptophyta</taxon>
        <taxon>Embryophyta</taxon>
        <taxon>Tracheophyta</taxon>
        <taxon>Spermatophyta</taxon>
        <taxon>Magnoliopsida</taxon>
        <taxon>eudicotyledons</taxon>
        <taxon>Gunneridae</taxon>
        <taxon>Pentapetalae</taxon>
        <taxon>asterids</taxon>
        <taxon>campanulids</taxon>
        <taxon>Asterales</taxon>
        <taxon>Asteraceae</taxon>
        <taxon>Cichorioideae</taxon>
        <taxon>Cichorieae</taxon>
        <taxon>Lactucinae</taxon>
        <taxon>Lactuca</taxon>
    </lineage>
</organism>
<feature type="compositionally biased region" description="Basic residues" evidence="1">
    <location>
        <begin position="509"/>
        <end position="521"/>
    </location>
</feature>
<dbReference type="PANTHER" id="PTHR31973">
    <property type="entry name" value="POLYPROTEIN, PUTATIVE-RELATED"/>
    <property type="match status" value="1"/>
</dbReference>
<evidence type="ECO:0000313" key="3">
    <source>
        <dbReference type="Proteomes" id="UP000235145"/>
    </source>
</evidence>
<name>A0A9R1UHM4_LACSA</name>
<proteinExistence type="predicted"/>
<dbReference type="AlphaFoldDB" id="A0A9R1UHM4"/>
<feature type="compositionally biased region" description="Acidic residues" evidence="1">
    <location>
        <begin position="68"/>
        <end position="78"/>
    </location>
</feature>